<dbReference type="InterPro" id="IPR011050">
    <property type="entry name" value="Pectin_lyase_fold/virulence"/>
</dbReference>
<feature type="domain" description="Periplasmic copper-binding protein NosD beta helix" evidence="1">
    <location>
        <begin position="136"/>
        <end position="276"/>
    </location>
</feature>
<dbReference type="InterPro" id="IPR022441">
    <property type="entry name" value="Para_beta_helix_rpt-2"/>
</dbReference>
<accession>A0A523US75</accession>
<evidence type="ECO:0000259" key="1">
    <source>
        <dbReference type="Pfam" id="PF05048"/>
    </source>
</evidence>
<dbReference type="InterPro" id="IPR012334">
    <property type="entry name" value="Pectin_lyas_fold"/>
</dbReference>
<dbReference type="AlphaFoldDB" id="A0A523US75"/>
<dbReference type="InterPro" id="IPR007742">
    <property type="entry name" value="NosD_dom"/>
</dbReference>
<proteinExistence type="predicted"/>
<evidence type="ECO:0000313" key="3">
    <source>
        <dbReference type="Proteomes" id="UP000320679"/>
    </source>
</evidence>
<protein>
    <submittedName>
        <fullName evidence="2">Right-handed parallel beta-helix repeat-containing protein</fullName>
    </submittedName>
</protein>
<dbReference type="Gene3D" id="2.160.20.10">
    <property type="entry name" value="Single-stranded right-handed beta-helix, Pectin lyase-like"/>
    <property type="match status" value="1"/>
</dbReference>
<name>A0A523US75_UNCAE</name>
<reference evidence="2 3" key="1">
    <citation type="submission" date="2019-03" db="EMBL/GenBank/DDBJ databases">
        <title>Metabolic potential of uncultured bacteria and archaea associated with petroleum seepage in deep-sea sediments.</title>
        <authorList>
            <person name="Dong X."/>
            <person name="Hubert C."/>
        </authorList>
    </citation>
    <scope>NUCLEOTIDE SEQUENCE [LARGE SCALE GENOMIC DNA]</scope>
    <source>
        <strain evidence="2">E29_bin78</strain>
    </source>
</reference>
<dbReference type="NCBIfam" id="TIGR03804">
    <property type="entry name" value="para_beta_helix"/>
    <property type="match status" value="3"/>
</dbReference>
<dbReference type="EMBL" id="SOJK01000176">
    <property type="protein sequence ID" value="TET45229.1"/>
    <property type="molecule type" value="Genomic_DNA"/>
</dbReference>
<comment type="caution">
    <text evidence="2">The sequence shown here is derived from an EMBL/GenBank/DDBJ whole genome shotgun (WGS) entry which is preliminary data.</text>
</comment>
<evidence type="ECO:0000313" key="2">
    <source>
        <dbReference type="EMBL" id="TET45229.1"/>
    </source>
</evidence>
<sequence>MKFIEENRSKTGIGLLLLLWTFTFSPQVVSAKGWDSITTSGVLAHNETWSGKVYVTGDIVVPEGITLVIQPGTIITFAPNSSDNDVKITVLDNLEIDKCNLIVRGNLRIEGEKDNKVIIGGLFYDVNKQTTITWGGIIFEGINVNSIIKHSEIRYADVAVVCADSSTPRIINSTIADNDVGIMTFDFSSPRIYGNKIHGNTLWGISSYDFSFPMISHNTVKGSQVGIGCEDSSFPAIYYNRFSDNSVGILIQGGSNPTRVGNIFSNNTKGIEIERSIRINEK</sequence>
<dbReference type="SMART" id="SM00710">
    <property type="entry name" value="PbH1"/>
    <property type="match status" value="6"/>
</dbReference>
<organism evidence="2 3">
    <name type="scientific">Aerophobetes bacterium</name>
    <dbReference type="NCBI Taxonomy" id="2030807"/>
    <lineage>
        <taxon>Bacteria</taxon>
        <taxon>Candidatus Aerophobota</taxon>
    </lineage>
</organism>
<dbReference type="Proteomes" id="UP000320679">
    <property type="component" value="Unassembled WGS sequence"/>
</dbReference>
<dbReference type="InterPro" id="IPR006626">
    <property type="entry name" value="PbH1"/>
</dbReference>
<dbReference type="Pfam" id="PF05048">
    <property type="entry name" value="NosD"/>
    <property type="match status" value="1"/>
</dbReference>
<dbReference type="SUPFAM" id="SSF51126">
    <property type="entry name" value="Pectin lyase-like"/>
    <property type="match status" value="1"/>
</dbReference>
<gene>
    <name evidence="2" type="ORF">E3J59_04080</name>
</gene>